<feature type="domain" description="DUF3131" evidence="1">
    <location>
        <begin position="482"/>
        <end position="841"/>
    </location>
</feature>
<proteinExistence type="predicted"/>
<dbReference type="PROSITE" id="PS51318">
    <property type="entry name" value="TAT"/>
    <property type="match status" value="1"/>
</dbReference>
<keyword evidence="3" id="KW-1185">Reference proteome</keyword>
<reference evidence="2 3" key="1">
    <citation type="submission" date="2007-11" db="EMBL/GenBank/DDBJ databases">
        <authorList>
            <person name="Wagner-Dobler I."/>
            <person name="Ferriera S."/>
            <person name="Johnson J."/>
            <person name="Kravitz S."/>
            <person name="Beeson K."/>
            <person name="Sutton G."/>
            <person name="Rogers Y.-H."/>
            <person name="Friedman R."/>
            <person name="Frazier M."/>
            <person name="Venter J.C."/>
        </authorList>
    </citation>
    <scope>NUCLEOTIDE SEQUENCE [LARGE SCALE GENOMIC DNA]</scope>
    <source>
        <strain evidence="2 3">HEL-45</strain>
    </source>
</reference>
<dbReference type="Pfam" id="PF11329">
    <property type="entry name" value="DUF3131"/>
    <property type="match status" value="1"/>
</dbReference>
<dbReference type="InterPro" id="IPR006311">
    <property type="entry name" value="TAT_signal"/>
</dbReference>
<dbReference type="InterPro" id="IPR021478">
    <property type="entry name" value="DUF3131"/>
</dbReference>
<dbReference type="EMBL" id="ABID01000022">
    <property type="protein sequence ID" value="EDQ03344.1"/>
    <property type="molecule type" value="Genomic_DNA"/>
</dbReference>
<accession>A0ABM9X1L0</accession>
<name>A0ABM9X1L0_9RHOB</name>
<dbReference type="Gene3D" id="1.50.10.140">
    <property type="match status" value="1"/>
</dbReference>
<comment type="caution">
    <text evidence="2">The sequence shown here is derived from an EMBL/GenBank/DDBJ whole genome shotgun (WGS) entry which is preliminary data.</text>
</comment>
<sequence>MIERRTFLRWGTAAPLLLAHPSLGRGAAATPQNTLVIIDNVDTTTDPERIAIVLDAFARKGLPVSCLVDLAPLNAGPLEPGSALSQALRTRLQRTPGLLQIVPMVKNLAGMTPYFQARAVHDTRRALHAAVWGTTEHPPYADESQTIACDMMPTTVAPSGVRASGIRNVLMRPQVSREVRPEAWDDGVVRLVGGQRVQLQPARKAYSFPQPRAVERVLYLSAQDFLTIPLAGLGSAASAFAAHVLAQTGDHWVSPILASDLQFRDAYAYKRHVALHFVVGRNATAEDQAALANFQRELEAEGLPSSSGPDAASDAALGYWISLKEGKPSSGSLDAVALFDKGQHLSSQAPADDGYGIAAELTEKTKAGLNSKNILGLPTVRLQDVGSAKETLERSLGTTDCVLAVSTELLQNQSYRRVFKNALYAIENDGISRIVSLPDYVKRLVPTGPYITHFRRAQTYQAQLSKTPVDPSAENRTQLLADAKVAWSYFDRWTNPKTGLCPATVNFAAGHQRLHETVTMWDVGSHIFALIAAVDLELISPQKFQRAIGRILPNIAGRRSQGRLLPQGWIATDKFKWGNRNFDGCDAGRLLAALYNLDLHPLVKDRAAPTVASWDLKDIVQNGVVYSVEDGILETTFRSHCAHYAAWAFRTWGIEVKSPYEVFQGKSSPDGQMALLEVCGRIGPLGAEPLLMEALEFGMSPESAYLADVLLAAQIEEHEETGRLICVSEGPINNAPWFLYQGLQFDAQGRAWATDTVAGLDAHRTKAFRDEHLSISSKAAYLWSAYKDHPFCDRLLTVVRDKAKTSNGFASSINQRTGEPSKTYSDINTNAVILQSIAHMLKEDD</sequence>
<evidence type="ECO:0000313" key="3">
    <source>
        <dbReference type="Proteomes" id="UP000003257"/>
    </source>
</evidence>
<dbReference type="Proteomes" id="UP000003257">
    <property type="component" value="Unassembled WGS sequence"/>
</dbReference>
<gene>
    <name evidence="2" type="ORF">OIHEL45_20556</name>
</gene>
<evidence type="ECO:0000259" key="1">
    <source>
        <dbReference type="Pfam" id="PF11329"/>
    </source>
</evidence>
<evidence type="ECO:0000313" key="2">
    <source>
        <dbReference type="EMBL" id="EDQ03344.1"/>
    </source>
</evidence>
<organism evidence="2 3">
    <name type="scientific">Sulfitobacter indolifex HEL-45</name>
    <dbReference type="NCBI Taxonomy" id="391624"/>
    <lineage>
        <taxon>Bacteria</taxon>
        <taxon>Pseudomonadati</taxon>
        <taxon>Pseudomonadota</taxon>
        <taxon>Alphaproteobacteria</taxon>
        <taxon>Rhodobacterales</taxon>
        <taxon>Roseobacteraceae</taxon>
        <taxon>Sulfitobacter</taxon>
    </lineage>
</organism>
<protein>
    <submittedName>
        <fullName evidence="2">Twin-arginine translocation pathway signal</fullName>
    </submittedName>
</protein>